<feature type="region of interest" description="Disordered" evidence="1">
    <location>
        <begin position="52"/>
        <end position="76"/>
    </location>
</feature>
<dbReference type="Proteomes" id="UP000266723">
    <property type="component" value="Unassembled WGS sequence"/>
</dbReference>
<sequence length="94" mass="10638">MNEELIQSDFDDKKHETRLYPHLYMSPHFHKALASTSRVMTVCVSSSSWRPLVTSSSSADQELPSRSKTSCNLGKSDVTRKNQEDFDALISELC</sequence>
<evidence type="ECO:0000313" key="3">
    <source>
        <dbReference type="Proteomes" id="UP000266723"/>
    </source>
</evidence>
<dbReference type="EMBL" id="QGKV02001507">
    <property type="protein sequence ID" value="KAF3534243.1"/>
    <property type="molecule type" value="Genomic_DNA"/>
</dbReference>
<proteinExistence type="predicted"/>
<evidence type="ECO:0000256" key="1">
    <source>
        <dbReference type="SAM" id="MobiDB-lite"/>
    </source>
</evidence>
<accession>A0ABQ7BPQ4</accession>
<feature type="compositionally biased region" description="Polar residues" evidence="1">
    <location>
        <begin position="52"/>
        <end position="73"/>
    </location>
</feature>
<gene>
    <name evidence="2" type="ORF">DY000_02039309</name>
</gene>
<evidence type="ECO:0000313" key="2">
    <source>
        <dbReference type="EMBL" id="KAF3534243.1"/>
    </source>
</evidence>
<reference evidence="2 3" key="1">
    <citation type="journal article" date="2020" name="BMC Genomics">
        <title>Intraspecific diversification of the crop wild relative Brassica cretica Lam. using demographic model selection.</title>
        <authorList>
            <person name="Kioukis A."/>
            <person name="Michalopoulou V.A."/>
            <person name="Briers L."/>
            <person name="Pirintsos S."/>
            <person name="Studholme D.J."/>
            <person name="Pavlidis P."/>
            <person name="Sarris P.F."/>
        </authorList>
    </citation>
    <scope>NUCLEOTIDE SEQUENCE [LARGE SCALE GENOMIC DNA]</scope>
    <source>
        <strain evidence="3">cv. PFS-1207/04</strain>
    </source>
</reference>
<keyword evidence="3" id="KW-1185">Reference proteome</keyword>
<name>A0ABQ7BPQ4_BRACR</name>
<comment type="caution">
    <text evidence="2">The sequence shown here is derived from an EMBL/GenBank/DDBJ whole genome shotgun (WGS) entry which is preliminary data.</text>
</comment>
<protein>
    <recommendedName>
        <fullName evidence="4">VQ domain-containing protein</fullName>
    </recommendedName>
</protein>
<organism evidence="2 3">
    <name type="scientific">Brassica cretica</name>
    <name type="common">Mustard</name>
    <dbReference type="NCBI Taxonomy" id="69181"/>
    <lineage>
        <taxon>Eukaryota</taxon>
        <taxon>Viridiplantae</taxon>
        <taxon>Streptophyta</taxon>
        <taxon>Embryophyta</taxon>
        <taxon>Tracheophyta</taxon>
        <taxon>Spermatophyta</taxon>
        <taxon>Magnoliopsida</taxon>
        <taxon>eudicotyledons</taxon>
        <taxon>Gunneridae</taxon>
        <taxon>Pentapetalae</taxon>
        <taxon>rosids</taxon>
        <taxon>malvids</taxon>
        <taxon>Brassicales</taxon>
        <taxon>Brassicaceae</taxon>
        <taxon>Brassiceae</taxon>
        <taxon>Brassica</taxon>
    </lineage>
</organism>
<evidence type="ECO:0008006" key="4">
    <source>
        <dbReference type="Google" id="ProtNLM"/>
    </source>
</evidence>